<sequence>MEGLSDMLFMVIEHFDQARVKEIYARFHEHGRMMPEGLTYVDSWISADFARCFQVMQCDDVTKLQEWVLAWGDLARFEIVPLASSKDTAAAVKKHL</sequence>
<gene>
    <name evidence="1" type="ORF">ACFPPC_20880</name>
</gene>
<proteinExistence type="predicted"/>
<dbReference type="RefSeq" id="WP_377010837.1">
    <property type="nucleotide sequence ID" value="NZ_JBHSLV010000034.1"/>
</dbReference>
<protein>
    <submittedName>
        <fullName evidence="1">DUF3303 domain-containing protein</fullName>
    </submittedName>
</protein>
<keyword evidence="2" id="KW-1185">Reference proteome</keyword>
<evidence type="ECO:0000313" key="1">
    <source>
        <dbReference type="EMBL" id="MFC5395098.1"/>
    </source>
</evidence>
<dbReference type="Proteomes" id="UP001596104">
    <property type="component" value="Unassembled WGS sequence"/>
</dbReference>
<reference evidence="2" key="1">
    <citation type="journal article" date="2019" name="Int. J. Syst. Evol. Microbiol.">
        <title>The Global Catalogue of Microorganisms (GCM) 10K type strain sequencing project: providing services to taxonomists for standard genome sequencing and annotation.</title>
        <authorList>
            <consortium name="The Broad Institute Genomics Platform"/>
            <consortium name="The Broad Institute Genome Sequencing Center for Infectious Disease"/>
            <person name="Wu L."/>
            <person name="Ma J."/>
        </authorList>
    </citation>
    <scope>NUCLEOTIDE SEQUENCE [LARGE SCALE GENOMIC DNA]</scope>
    <source>
        <strain evidence="2">CGMCC 1.16326</strain>
    </source>
</reference>
<evidence type="ECO:0000313" key="2">
    <source>
        <dbReference type="Proteomes" id="UP001596104"/>
    </source>
</evidence>
<dbReference type="InterPro" id="IPR021734">
    <property type="entry name" value="DUF3303"/>
</dbReference>
<name>A0ABW0HFG3_9HYPH</name>
<dbReference type="Pfam" id="PF11746">
    <property type="entry name" value="DUF3303"/>
    <property type="match status" value="1"/>
</dbReference>
<organism evidence="1 2">
    <name type="scientific">Bosea vestrisii</name>
    <dbReference type="NCBI Taxonomy" id="151416"/>
    <lineage>
        <taxon>Bacteria</taxon>
        <taxon>Pseudomonadati</taxon>
        <taxon>Pseudomonadota</taxon>
        <taxon>Alphaproteobacteria</taxon>
        <taxon>Hyphomicrobiales</taxon>
        <taxon>Boseaceae</taxon>
        <taxon>Bosea</taxon>
    </lineage>
</organism>
<dbReference type="EMBL" id="JBHSLV010000034">
    <property type="protein sequence ID" value="MFC5395098.1"/>
    <property type="molecule type" value="Genomic_DNA"/>
</dbReference>
<comment type="caution">
    <text evidence="1">The sequence shown here is derived from an EMBL/GenBank/DDBJ whole genome shotgun (WGS) entry which is preliminary data.</text>
</comment>
<accession>A0ABW0HFG3</accession>